<dbReference type="InterPro" id="IPR006710">
    <property type="entry name" value="Glyco_hydro_43"/>
</dbReference>
<comment type="caution">
    <text evidence="7">The sequence shown here is derived from an EMBL/GenBank/DDBJ whole genome shotgun (WGS) entry which is preliminary data.</text>
</comment>
<evidence type="ECO:0000256" key="3">
    <source>
        <dbReference type="ARBA" id="ARBA00022801"/>
    </source>
</evidence>
<dbReference type="PANTHER" id="PTHR43772">
    <property type="entry name" value="ENDO-1,4-BETA-XYLANASE"/>
    <property type="match status" value="1"/>
</dbReference>
<evidence type="ECO:0000313" key="8">
    <source>
        <dbReference type="Proteomes" id="UP001202248"/>
    </source>
</evidence>
<comment type="similarity">
    <text evidence="1 6">Belongs to the glycosyl hydrolase 43 family.</text>
</comment>
<proteinExistence type="inferred from homology"/>
<protein>
    <submittedName>
        <fullName evidence="7">Glycoside hydrolase family 43 protein</fullName>
    </submittedName>
</protein>
<organism evidence="7 8">
    <name type="scientific">Niabella ginsengisoli</name>
    <dbReference type="NCBI Taxonomy" id="522298"/>
    <lineage>
        <taxon>Bacteria</taxon>
        <taxon>Pseudomonadati</taxon>
        <taxon>Bacteroidota</taxon>
        <taxon>Chitinophagia</taxon>
        <taxon>Chitinophagales</taxon>
        <taxon>Chitinophagaceae</taxon>
        <taxon>Niabella</taxon>
    </lineage>
</organism>
<keyword evidence="2" id="KW-0858">Xylan degradation</keyword>
<dbReference type="SUPFAM" id="SSF75005">
    <property type="entry name" value="Arabinanase/levansucrase/invertase"/>
    <property type="match status" value="1"/>
</dbReference>
<dbReference type="RefSeq" id="WP_240826552.1">
    <property type="nucleotide sequence ID" value="NZ_JAKWBL010000001.1"/>
</dbReference>
<evidence type="ECO:0000256" key="1">
    <source>
        <dbReference type="ARBA" id="ARBA00009865"/>
    </source>
</evidence>
<dbReference type="CDD" id="cd08991">
    <property type="entry name" value="GH43_HoAraf43-like"/>
    <property type="match status" value="1"/>
</dbReference>
<keyword evidence="3 6" id="KW-0378">Hydrolase</keyword>
<keyword evidence="8" id="KW-1185">Reference proteome</keyword>
<evidence type="ECO:0000256" key="5">
    <source>
        <dbReference type="ARBA" id="ARBA00023295"/>
    </source>
</evidence>
<dbReference type="Proteomes" id="UP001202248">
    <property type="component" value="Unassembled WGS sequence"/>
</dbReference>
<keyword evidence="5 6" id="KW-0326">Glycosidase</keyword>
<dbReference type="EMBL" id="JAKWBL010000001">
    <property type="protein sequence ID" value="MCH5597147.1"/>
    <property type="molecule type" value="Genomic_DNA"/>
</dbReference>
<evidence type="ECO:0000256" key="2">
    <source>
        <dbReference type="ARBA" id="ARBA00022651"/>
    </source>
</evidence>
<sequence length="328" mass="37528">MLLNLNIRKYSTGLLLFIVLQLLITKTYAQTKEEQNPLVADPTIFLDNSTYYLYGTGGGNKDNGFKVFTSTDQKQWKDRGFALKKSENYGSKGFWAPQVFKHGNKYYMAYTASEHIAVSIADSPLGPFTQKAKIPLDSNTRMIDPFIWIDPSGTIYLYHVRLQKGNRIFVAEMNKELTSIKNETLKECIVAKEGWEDTQNAEWKVAEGPTILKHKDLYYLIYSANDFRNPDYAVGYAISKTLLGPWKKFEGNPIISRQKLDFNGTGHGDVVIDKKGKMWYVFHTHNIQESVAPRKTAIIELRFEKQGNGLPDKIIALPKTFRFLEKTK</sequence>
<keyword evidence="4" id="KW-0119">Carbohydrate metabolism</keyword>
<accession>A0ABS9SFL2</accession>
<reference evidence="7 8" key="1">
    <citation type="submission" date="2022-02" db="EMBL/GenBank/DDBJ databases">
        <authorList>
            <person name="Min J."/>
        </authorList>
    </citation>
    <scope>NUCLEOTIDE SEQUENCE [LARGE SCALE GENOMIC DNA]</scope>
    <source>
        <strain evidence="7 8">GR10-1</strain>
    </source>
</reference>
<evidence type="ECO:0000313" key="7">
    <source>
        <dbReference type="EMBL" id="MCH5597147.1"/>
    </source>
</evidence>
<gene>
    <name evidence="7" type="ORF">MKP09_04080</name>
</gene>
<dbReference type="PANTHER" id="PTHR43772:SF2">
    <property type="entry name" value="PUTATIVE (AFU_ORTHOLOGUE AFUA_2G04480)-RELATED"/>
    <property type="match status" value="1"/>
</dbReference>
<dbReference type="InterPro" id="IPR023296">
    <property type="entry name" value="Glyco_hydro_beta-prop_sf"/>
</dbReference>
<evidence type="ECO:0000256" key="4">
    <source>
        <dbReference type="ARBA" id="ARBA00023277"/>
    </source>
</evidence>
<name>A0ABS9SFL2_9BACT</name>
<evidence type="ECO:0000256" key="6">
    <source>
        <dbReference type="RuleBase" id="RU361187"/>
    </source>
</evidence>
<dbReference type="Pfam" id="PF04616">
    <property type="entry name" value="Glyco_hydro_43"/>
    <property type="match status" value="1"/>
</dbReference>
<dbReference type="InterPro" id="IPR052176">
    <property type="entry name" value="Glycosyl_Hydrlase_43_Enz"/>
</dbReference>
<keyword evidence="2" id="KW-0624">Polysaccharide degradation</keyword>
<dbReference type="Gene3D" id="2.115.10.20">
    <property type="entry name" value="Glycosyl hydrolase domain, family 43"/>
    <property type="match status" value="1"/>
</dbReference>
<dbReference type="GO" id="GO:0016787">
    <property type="term" value="F:hydrolase activity"/>
    <property type="evidence" value="ECO:0007669"/>
    <property type="project" value="UniProtKB-KW"/>
</dbReference>